<organism evidence="1 2">
    <name type="scientific">Persea americana</name>
    <name type="common">Avocado</name>
    <dbReference type="NCBI Taxonomy" id="3435"/>
    <lineage>
        <taxon>Eukaryota</taxon>
        <taxon>Viridiplantae</taxon>
        <taxon>Streptophyta</taxon>
        <taxon>Embryophyta</taxon>
        <taxon>Tracheophyta</taxon>
        <taxon>Spermatophyta</taxon>
        <taxon>Magnoliopsida</taxon>
        <taxon>Magnoliidae</taxon>
        <taxon>Laurales</taxon>
        <taxon>Lauraceae</taxon>
        <taxon>Persea</taxon>
    </lineage>
</organism>
<evidence type="ECO:0000313" key="2">
    <source>
        <dbReference type="Proteomes" id="UP001234297"/>
    </source>
</evidence>
<dbReference type="EMBL" id="CM056819">
    <property type="protein sequence ID" value="KAJ8624291.1"/>
    <property type="molecule type" value="Genomic_DNA"/>
</dbReference>
<sequence length="108" mass="12198">MHSSGFGFVVSTEGVDSFSSEEQSLLPPPVTGREGSSLVLTTVRGSGLFRLHRRRKEGLDFRFRDRRDYYGRPIITRVRRFASRRLLPPPSLGRKEEGGGYFGPVKNL</sequence>
<evidence type="ECO:0000313" key="1">
    <source>
        <dbReference type="EMBL" id="KAJ8624291.1"/>
    </source>
</evidence>
<protein>
    <submittedName>
        <fullName evidence="1">Uncharacterized protein</fullName>
    </submittedName>
</protein>
<gene>
    <name evidence="1" type="ORF">MRB53_032821</name>
</gene>
<accession>A0ACC2KTU3</accession>
<proteinExistence type="predicted"/>
<name>A0ACC2KTU3_PERAE</name>
<comment type="caution">
    <text evidence="1">The sequence shown here is derived from an EMBL/GenBank/DDBJ whole genome shotgun (WGS) entry which is preliminary data.</text>
</comment>
<reference evidence="1 2" key="1">
    <citation type="journal article" date="2022" name="Hortic Res">
        <title>A haplotype resolved chromosomal level avocado genome allows analysis of novel avocado genes.</title>
        <authorList>
            <person name="Nath O."/>
            <person name="Fletcher S.J."/>
            <person name="Hayward A."/>
            <person name="Shaw L.M."/>
            <person name="Masouleh A.K."/>
            <person name="Furtado A."/>
            <person name="Henry R.J."/>
            <person name="Mitter N."/>
        </authorList>
    </citation>
    <scope>NUCLEOTIDE SEQUENCE [LARGE SCALE GENOMIC DNA]</scope>
    <source>
        <strain evidence="2">cv. Hass</strain>
    </source>
</reference>
<keyword evidence="2" id="KW-1185">Reference proteome</keyword>
<dbReference type="Proteomes" id="UP001234297">
    <property type="component" value="Chromosome 11"/>
</dbReference>